<organism evidence="1">
    <name type="scientific">bioreactor metagenome</name>
    <dbReference type="NCBI Taxonomy" id="1076179"/>
    <lineage>
        <taxon>unclassified sequences</taxon>
        <taxon>metagenomes</taxon>
        <taxon>ecological metagenomes</taxon>
    </lineage>
</organism>
<gene>
    <name evidence="1" type="ORF">SDC9_102365</name>
</gene>
<dbReference type="EMBL" id="VSSQ01015331">
    <property type="protein sequence ID" value="MPM55568.1"/>
    <property type="molecule type" value="Genomic_DNA"/>
</dbReference>
<evidence type="ECO:0000313" key="1">
    <source>
        <dbReference type="EMBL" id="MPM55568.1"/>
    </source>
</evidence>
<accession>A0A645AS26</accession>
<reference evidence="1" key="1">
    <citation type="submission" date="2019-08" db="EMBL/GenBank/DDBJ databases">
        <authorList>
            <person name="Kucharzyk K."/>
            <person name="Murdoch R.W."/>
            <person name="Higgins S."/>
            <person name="Loffler F."/>
        </authorList>
    </citation>
    <scope>NUCLEOTIDE SEQUENCE</scope>
</reference>
<protein>
    <submittedName>
        <fullName evidence="1">Uncharacterized protein</fullName>
    </submittedName>
</protein>
<dbReference type="AlphaFoldDB" id="A0A645AS26"/>
<sequence length="107" mass="11881">MRTRYSQFLLLGILSLLLFFSTGCGVYSKVPAVQPEGQGWEGPLLDQADMEDIQVTVKARKNSVTLNLEELDADLPLLLTYINQAEETSSSNNELGSEYILVIAKKE</sequence>
<comment type="caution">
    <text evidence="1">The sequence shown here is derived from an EMBL/GenBank/DDBJ whole genome shotgun (WGS) entry which is preliminary data.</text>
</comment>
<proteinExistence type="predicted"/>
<name>A0A645AS26_9ZZZZ</name>
<dbReference type="PROSITE" id="PS51257">
    <property type="entry name" value="PROKAR_LIPOPROTEIN"/>
    <property type="match status" value="1"/>
</dbReference>